<dbReference type="AlphaFoldDB" id="A0AAV4DIB7"/>
<keyword evidence="2" id="KW-0472">Membrane</keyword>
<dbReference type="PANTHER" id="PTHR12242:SF49">
    <property type="entry name" value="HEADBUTT, ISOFORM E"/>
    <property type="match status" value="1"/>
</dbReference>
<dbReference type="EMBL" id="BLXT01007928">
    <property type="protein sequence ID" value="GFO44007.1"/>
    <property type="molecule type" value="Genomic_DNA"/>
</dbReference>
<protein>
    <submittedName>
        <fullName evidence="3">Protein rolling stone-like</fullName>
    </submittedName>
</protein>
<reference evidence="3 4" key="1">
    <citation type="journal article" date="2021" name="Elife">
        <title>Chloroplast acquisition without the gene transfer in kleptoplastic sea slugs, Plakobranchus ocellatus.</title>
        <authorList>
            <person name="Maeda T."/>
            <person name="Takahashi S."/>
            <person name="Yoshida T."/>
            <person name="Shimamura S."/>
            <person name="Takaki Y."/>
            <person name="Nagai Y."/>
            <person name="Toyoda A."/>
            <person name="Suzuki Y."/>
            <person name="Arimoto A."/>
            <person name="Ishii H."/>
            <person name="Satoh N."/>
            <person name="Nishiyama T."/>
            <person name="Hasebe M."/>
            <person name="Maruyama T."/>
            <person name="Minagawa J."/>
            <person name="Obokata J."/>
            <person name="Shigenobu S."/>
        </authorList>
    </citation>
    <scope>NUCLEOTIDE SEQUENCE [LARGE SCALE GENOMIC DNA]</scope>
</reference>
<dbReference type="PANTHER" id="PTHR12242">
    <property type="entry name" value="OS02G0130600 PROTEIN-RELATED"/>
    <property type="match status" value="1"/>
</dbReference>
<feature type="region of interest" description="Disordered" evidence="1">
    <location>
        <begin position="257"/>
        <end position="287"/>
    </location>
</feature>
<keyword evidence="4" id="KW-1185">Reference proteome</keyword>
<comment type="caution">
    <text evidence="3">The sequence shown here is derived from an EMBL/GenBank/DDBJ whole genome shotgun (WGS) entry which is preliminary data.</text>
</comment>
<evidence type="ECO:0000313" key="4">
    <source>
        <dbReference type="Proteomes" id="UP000735302"/>
    </source>
</evidence>
<feature type="transmembrane region" description="Helical" evidence="2">
    <location>
        <begin position="77"/>
        <end position="98"/>
    </location>
</feature>
<dbReference type="Proteomes" id="UP000735302">
    <property type="component" value="Unassembled WGS sequence"/>
</dbReference>
<evidence type="ECO:0000313" key="3">
    <source>
        <dbReference type="EMBL" id="GFO44007.1"/>
    </source>
</evidence>
<feature type="transmembrane region" description="Helical" evidence="2">
    <location>
        <begin position="119"/>
        <end position="140"/>
    </location>
</feature>
<dbReference type="GO" id="GO:0016020">
    <property type="term" value="C:membrane"/>
    <property type="evidence" value="ECO:0007669"/>
    <property type="project" value="TreeGrafter"/>
</dbReference>
<keyword evidence="2" id="KW-1133">Transmembrane helix</keyword>
<feature type="compositionally biased region" description="Basic and acidic residues" evidence="1">
    <location>
        <begin position="257"/>
        <end position="274"/>
    </location>
</feature>
<feature type="transmembrane region" description="Helical" evidence="2">
    <location>
        <begin position="152"/>
        <end position="171"/>
    </location>
</feature>
<name>A0AAV4DIB7_9GAST</name>
<dbReference type="Pfam" id="PF21534">
    <property type="entry name" value="Rost"/>
    <property type="match status" value="1"/>
</dbReference>
<dbReference type="InterPro" id="IPR049352">
    <property type="entry name" value="Rost"/>
</dbReference>
<feature type="transmembrane region" description="Helical" evidence="2">
    <location>
        <begin position="178"/>
        <end position="198"/>
    </location>
</feature>
<accession>A0AAV4DIB7</accession>
<evidence type="ECO:0000256" key="2">
    <source>
        <dbReference type="SAM" id="Phobius"/>
    </source>
</evidence>
<organism evidence="3 4">
    <name type="scientific">Plakobranchus ocellatus</name>
    <dbReference type="NCBI Taxonomy" id="259542"/>
    <lineage>
        <taxon>Eukaryota</taxon>
        <taxon>Metazoa</taxon>
        <taxon>Spiralia</taxon>
        <taxon>Lophotrochozoa</taxon>
        <taxon>Mollusca</taxon>
        <taxon>Gastropoda</taxon>
        <taxon>Heterobranchia</taxon>
        <taxon>Euthyneura</taxon>
        <taxon>Panpulmonata</taxon>
        <taxon>Sacoglossa</taxon>
        <taxon>Placobranchoidea</taxon>
        <taxon>Plakobranchidae</taxon>
        <taxon>Plakobranchus</taxon>
    </lineage>
</organism>
<proteinExistence type="predicted"/>
<feature type="transmembrane region" description="Helical" evidence="2">
    <location>
        <begin position="218"/>
        <end position="239"/>
    </location>
</feature>
<gene>
    <name evidence="3" type="ORF">PoB_007051200</name>
</gene>
<keyword evidence="2" id="KW-0812">Transmembrane</keyword>
<evidence type="ECO:0000256" key="1">
    <source>
        <dbReference type="SAM" id="MobiDB-lite"/>
    </source>
</evidence>
<feature type="transmembrane region" description="Helical" evidence="2">
    <location>
        <begin position="37"/>
        <end position="57"/>
    </location>
</feature>
<sequence>MSNRIREEFRYRSLGFSYNLPHHFVVSQWHINQSKFLAWRTFWFLWHLAWLIRSIQYEISKQNYTLRSLKWCIYLTNWAYTILLLQSGVHLAVVARYTHEKKTKAEDFKDERAGRLMKLLWFLSNIAFDAAIIVTILYWTLVFKELKTAFTLMTHAANSLYVILDIFLVACPVRLLHFLYSCGVATAYLAFTVLYHLADGTNSDSEPYIYSSLDWSNPVGSSVLAASVILVAFPFVHLFQFTLHLLRLYIAESCYGSEEKSLEREDTEERKGAEGDAEMGRSSTEKY</sequence>